<dbReference type="EMBL" id="SACT01000001">
    <property type="protein sequence ID" value="RVT54362.1"/>
    <property type="molecule type" value="Genomic_DNA"/>
</dbReference>
<feature type="transmembrane region" description="Helical" evidence="4">
    <location>
        <begin position="413"/>
        <end position="437"/>
    </location>
</feature>
<feature type="transmembrane region" description="Helical" evidence="4">
    <location>
        <begin position="386"/>
        <end position="407"/>
    </location>
</feature>
<dbReference type="PANTHER" id="PTHR32347:SF23">
    <property type="entry name" value="BLL5650 PROTEIN"/>
    <property type="match status" value="1"/>
</dbReference>
<keyword evidence="6" id="KW-1185">Reference proteome</keyword>
<dbReference type="Proteomes" id="UP000288178">
    <property type="component" value="Unassembled WGS sequence"/>
</dbReference>
<evidence type="ECO:0000256" key="4">
    <source>
        <dbReference type="SAM" id="Phobius"/>
    </source>
</evidence>
<protein>
    <submittedName>
        <fullName evidence="5">HlyD family efflux transporter periplasmic adaptor subunit</fullName>
    </submittedName>
</protein>
<dbReference type="RefSeq" id="WP_128196495.1">
    <property type="nucleotide sequence ID" value="NZ_SACT01000001.1"/>
</dbReference>
<sequence>MSENTKKIVLPGYLVRRLEAFRVVKGDSTSYLLRDKVKGRTYDFDAWQFYLLEILPGLEQFDKIQAAFVDRFDRELTRAQFDEFIASVVDQKLFVEEAGEHALIKRFMRKTFEVQDGKAVPRPAIESAAPAAPAAAPVAPAAAAAAAPAADAELPAGVQDALGLDFRSTEGMLGLFDPRPLFRLLLPLLRPLRHAVYVVPLLVLAAIMLLSSYWHLLTEDLQRLHLDFTLFQYLVFVFLTVRFFTTMTSGLIGQHYHLAPEKVGLTLAFGFIPRWTLKMVGAERLTRNQTMWLHGGNLLVRLALFSVGVLTWFNARDNNFMMSQFGLLLALGSFAGLVLESGNPLVKSHGYYLLSAFLNEPHLRGKAYAALLNKWKGGVYRASDSTLLAIYALLTSTYVVLVILLLARMLGRFVFGEVEIGGSAVLIVTGFVLWALYRNYVSLKKFGETYERQLQFDRWRSRTVPLKDEAGEVERTKTRYWPTAVIVALVVALFLPYPYEPGGNVLIYPARKQIVTVDEGGLVSEVFYAGGETLKSGTLIARVVNADYAAQINVLTARIAEQAAVVQNLRSLPKKEEVRLAEERLALAQVQARFSAEREQRLKPLVAIEAVSREEYEAALREAMADRQQILQREAELALVKVPVTPSQIAAAEARLSSLVEERATYEARVQRSDLRMPFDGNVLTLNLKNKTGTFLQKGETFATVEDSSTVTAEIEIQEGDIGYVNVGDEVRIRAVSFAVDREFHGKVALIDRNVTPKPTGNVIKVQATIENHDGLLRTGMAGRAKVLGASMPVWRAFTLALTRFFQVQVWSWIP</sequence>
<evidence type="ECO:0000256" key="2">
    <source>
        <dbReference type="ARBA" id="ARBA00023054"/>
    </source>
</evidence>
<comment type="subcellular location">
    <subcellularLocation>
        <location evidence="1">Cell envelope</location>
    </subcellularLocation>
</comment>
<organism evidence="5 6">
    <name type="scientific">Rubrivivax albus</name>
    <dbReference type="NCBI Taxonomy" id="2499835"/>
    <lineage>
        <taxon>Bacteria</taxon>
        <taxon>Pseudomonadati</taxon>
        <taxon>Pseudomonadota</taxon>
        <taxon>Betaproteobacteria</taxon>
        <taxon>Burkholderiales</taxon>
        <taxon>Sphaerotilaceae</taxon>
        <taxon>Rubrivivax</taxon>
    </lineage>
</organism>
<evidence type="ECO:0000313" key="6">
    <source>
        <dbReference type="Proteomes" id="UP000288178"/>
    </source>
</evidence>
<evidence type="ECO:0000256" key="1">
    <source>
        <dbReference type="ARBA" id="ARBA00004196"/>
    </source>
</evidence>
<keyword evidence="2 3" id="KW-0175">Coiled coil</keyword>
<dbReference type="InterPro" id="IPR050465">
    <property type="entry name" value="UPF0194_transport"/>
</dbReference>
<name>A0A437K210_9BURK</name>
<dbReference type="GO" id="GO:0030313">
    <property type="term" value="C:cell envelope"/>
    <property type="evidence" value="ECO:0007669"/>
    <property type="project" value="UniProtKB-SubCell"/>
</dbReference>
<gene>
    <name evidence="5" type="ORF">ENE75_05825</name>
</gene>
<dbReference type="OrthoDB" id="9806939at2"/>
<dbReference type="Gene3D" id="2.40.30.170">
    <property type="match status" value="1"/>
</dbReference>
<dbReference type="PANTHER" id="PTHR32347">
    <property type="entry name" value="EFFLUX SYSTEM COMPONENT YKNX-RELATED"/>
    <property type="match status" value="1"/>
</dbReference>
<evidence type="ECO:0000313" key="5">
    <source>
        <dbReference type="EMBL" id="RVT54362.1"/>
    </source>
</evidence>
<keyword evidence="4" id="KW-0812">Transmembrane</keyword>
<feature type="coiled-coil region" evidence="3">
    <location>
        <begin position="613"/>
        <end position="669"/>
    </location>
</feature>
<keyword evidence="4" id="KW-0472">Membrane</keyword>
<feature type="transmembrane region" description="Helical" evidence="4">
    <location>
        <begin position="195"/>
        <end position="216"/>
    </location>
</feature>
<evidence type="ECO:0000256" key="3">
    <source>
        <dbReference type="SAM" id="Coils"/>
    </source>
</evidence>
<accession>A0A437K210</accession>
<proteinExistence type="predicted"/>
<feature type="transmembrane region" description="Helical" evidence="4">
    <location>
        <begin position="298"/>
        <end position="315"/>
    </location>
</feature>
<comment type="caution">
    <text evidence="5">The sequence shown here is derived from an EMBL/GenBank/DDBJ whole genome shotgun (WGS) entry which is preliminary data.</text>
</comment>
<keyword evidence="4" id="KW-1133">Transmembrane helix</keyword>
<reference evidence="5 6" key="1">
    <citation type="submission" date="2019-01" db="EMBL/GenBank/DDBJ databases">
        <authorList>
            <person name="Chen W.-M."/>
        </authorList>
    </citation>
    <scope>NUCLEOTIDE SEQUENCE [LARGE SCALE GENOMIC DNA]</scope>
    <source>
        <strain evidence="5 6">ICH-3</strain>
    </source>
</reference>
<feature type="transmembrane region" description="Helical" evidence="4">
    <location>
        <begin position="321"/>
        <end position="339"/>
    </location>
</feature>
<dbReference type="AlphaFoldDB" id="A0A437K210"/>
<feature type="transmembrane region" description="Helical" evidence="4">
    <location>
        <begin position="228"/>
        <end position="245"/>
    </location>
</feature>